<feature type="region of interest" description="Disordered" evidence="1">
    <location>
        <begin position="383"/>
        <end position="449"/>
    </location>
</feature>
<sequence length="501" mass="56172">MADLSAPSFSLGFDLDTEEQEEEEAKEEEADHPLPRPSPDEWKNEGEESFRQQSAQDSEDFEGAENLDEGREADVPIRVFKRLRRGPPPPPPPPPLAEVDGSVLTNESTPLTNIYDEIEDFSSPEKVPQRFCTDDYPSTQSHTTCSTSKFSLLHRGFLREHSDGKKIASKVAPASIGAPTSTTLGASNLKNPFPRLTISPIRKINLIDSDSDDSPNCKDDYKKNKEAVASLERKKWFHEKVQKESFWKDFTPEKNEKFATPALDEFCNEYFMSAGPGSVKNLKSETLSSGCSSSRGLVADDVIDIYDDLDPCKHISGEVCMNWDLSSPQPPSYRYFYHTDPRIRALVHQRLPYFIPLGTKNNGESQQFGAKILDYMSQFNSTEANGKPHAVSEKASRSSSCKKQNKQSRYSVKEASNSTASWVNPKSKASIPKDVGKRRVSADVHQSGQWFTDHDGKKVYVSKNGEQSTGRMAYVKYKKESGGFRKTKKKAAAKKSKKRKR</sequence>
<protein>
    <submittedName>
        <fullName evidence="2">Uncharacterized protein</fullName>
    </submittedName>
</protein>
<feature type="region of interest" description="Disordered" evidence="1">
    <location>
        <begin position="1"/>
        <end position="105"/>
    </location>
</feature>
<keyword evidence="3" id="KW-1185">Reference proteome</keyword>
<feature type="region of interest" description="Disordered" evidence="1">
    <location>
        <begin position="479"/>
        <end position="501"/>
    </location>
</feature>
<gene>
    <name evidence="2" type="ORF">KSP39_PZI016940</name>
</gene>
<feature type="compositionally biased region" description="Basic and acidic residues" evidence="1">
    <location>
        <begin position="29"/>
        <end position="50"/>
    </location>
</feature>
<dbReference type="PANTHER" id="PTHR38371:SF1">
    <property type="entry name" value="RHO GTPASE-ACTIVATING PROTEIN"/>
    <property type="match status" value="1"/>
</dbReference>
<organism evidence="2 3">
    <name type="scientific">Platanthera zijinensis</name>
    <dbReference type="NCBI Taxonomy" id="2320716"/>
    <lineage>
        <taxon>Eukaryota</taxon>
        <taxon>Viridiplantae</taxon>
        <taxon>Streptophyta</taxon>
        <taxon>Embryophyta</taxon>
        <taxon>Tracheophyta</taxon>
        <taxon>Spermatophyta</taxon>
        <taxon>Magnoliopsida</taxon>
        <taxon>Liliopsida</taxon>
        <taxon>Asparagales</taxon>
        <taxon>Orchidaceae</taxon>
        <taxon>Orchidoideae</taxon>
        <taxon>Orchideae</taxon>
        <taxon>Orchidinae</taxon>
        <taxon>Platanthera</taxon>
    </lineage>
</organism>
<accession>A0AAP0G0V5</accession>
<proteinExistence type="predicted"/>
<dbReference type="AlphaFoldDB" id="A0AAP0G0V5"/>
<feature type="compositionally biased region" description="Basic residues" evidence="1">
    <location>
        <begin position="485"/>
        <end position="501"/>
    </location>
</feature>
<feature type="compositionally biased region" description="Acidic residues" evidence="1">
    <location>
        <begin position="57"/>
        <end position="67"/>
    </location>
</feature>
<name>A0AAP0G0V5_9ASPA</name>
<evidence type="ECO:0000256" key="1">
    <source>
        <dbReference type="SAM" id="MobiDB-lite"/>
    </source>
</evidence>
<evidence type="ECO:0000313" key="3">
    <source>
        <dbReference type="Proteomes" id="UP001418222"/>
    </source>
</evidence>
<comment type="caution">
    <text evidence="2">The sequence shown here is derived from an EMBL/GenBank/DDBJ whole genome shotgun (WGS) entry which is preliminary data.</text>
</comment>
<feature type="compositionally biased region" description="Polar residues" evidence="1">
    <location>
        <begin position="397"/>
        <end position="424"/>
    </location>
</feature>
<feature type="compositionally biased region" description="Pro residues" evidence="1">
    <location>
        <begin position="86"/>
        <end position="96"/>
    </location>
</feature>
<evidence type="ECO:0000313" key="2">
    <source>
        <dbReference type="EMBL" id="KAK8931046.1"/>
    </source>
</evidence>
<dbReference type="EMBL" id="JBBWWQ010000014">
    <property type="protein sequence ID" value="KAK8931046.1"/>
    <property type="molecule type" value="Genomic_DNA"/>
</dbReference>
<dbReference type="PANTHER" id="PTHR38371">
    <property type="entry name" value="RHO GTPASE-ACTIVATING PROTEIN"/>
    <property type="match status" value="1"/>
</dbReference>
<dbReference type="Proteomes" id="UP001418222">
    <property type="component" value="Unassembled WGS sequence"/>
</dbReference>
<feature type="compositionally biased region" description="Acidic residues" evidence="1">
    <location>
        <begin position="15"/>
        <end position="28"/>
    </location>
</feature>
<reference evidence="2 3" key="1">
    <citation type="journal article" date="2022" name="Nat. Plants">
        <title>Genomes of leafy and leafless Platanthera orchids illuminate the evolution of mycoheterotrophy.</title>
        <authorList>
            <person name="Li M.H."/>
            <person name="Liu K.W."/>
            <person name="Li Z."/>
            <person name="Lu H.C."/>
            <person name="Ye Q.L."/>
            <person name="Zhang D."/>
            <person name="Wang J.Y."/>
            <person name="Li Y.F."/>
            <person name="Zhong Z.M."/>
            <person name="Liu X."/>
            <person name="Yu X."/>
            <person name="Liu D.K."/>
            <person name="Tu X.D."/>
            <person name="Liu B."/>
            <person name="Hao Y."/>
            <person name="Liao X.Y."/>
            <person name="Jiang Y.T."/>
            <person name="Sun W.H."/>
            <person name="Chen J."/>
            <person name="Chen Y.Q."/>
            <person name="Ai Y."/>
            <person name="Zhai J.W."/>
            <person name="Wu S.S."/>
            <person name="Zhou Z."/>
            <person name="Hsiao Y.Y."/>
            <person name="Wu W.L."/>
            <person name="Chen Y.Y."/>
            <person name="Lin Y.F."/>
            <person name="Hsu J.L."/>
            <person name="Li C.Y."/>
            <person name="Wang Z.W."/>
            <person name="Zhao X."/>
            <person name="Zhong W.Y."/>
            <person name="Ma X.K."/>
            <person name="Ma L."/>
            <person name="Huang J."/>
            <person name="Chen G.Z."/>
            <person name="Huang M.Z."/>
            <person name="Huang L."/>
            <person name="Peng D.H."/>
            <person name="Luo Y.B."/>
            <person name="Zou S.Q."/>
            <person name="Chen S.P."/>
            <person name="Lan S."/>
            <person name="Tsai W.C."/>
            <person name="Van de Peer Y."/>
            <person name="Liu Z.J."/>
        </authorList>
    </citation>
    <scope>NUCLEOTIDE SEQUENCE [LARGE SCALE GENOMIC DNA]</scope>
    <source>
        <strain evidence="2">Lor287</strain>
    </source>
</reference>